<evidence type="ECO:0000313" key="2">
    <source>
        <dbReference type="EMBL" id="VVP44816.1"/>
    </source>
</evidence>
<evidence type="ECO:0000313" key="3">
    <source>
        <dbReference type="Proteomes" id="UP000375525"/>
    </source>
</evidence>
<feature type="chain" id="PRO_5023069970" description="Lipoprotein" evidence="1">
    <location>
        <begin position="19"/>
        <end position="175"/>
    </location>
</feature>
<dbReference type="Proteomes" id="UP000375525">
    <property type="component" value="Unassembled WGS sequence"/>
</dbReference>
<dbReference type="OrthoDB" id="6637384at2"/>
<reference evidence="2 3" key="1">
    <citation type="submission" date="2019-09" db="EMBL/GenBank/DDBJ databases">
        <authorList>
            <person name="Chandra G."/>
            <person name="Truman W A."/>
        </authorList>
    </citation>
    <scope>NUCLEOTIDE SEQUENCE [LARGE SCALE GENOMIC DNA]</scope>
    <source>
        <strain evidence="2">PS880</strain>
    </source>
</reference>
<evidence type="ECO:0008006" key="4">
    <source>
        <dbReference type="Google" id="ProtNLM"/>
    </source>
</evidence>
<accession>A0A5E7P4Y1</accession>
<dbReference type="RefSeq" id="WP_150781914.1">
    <property type="nucleotide sequence ID" value="NZ_CABVIH010000029.1"/>
</dbReference>
<protein>
    <recommendedName>
        <fullName evidence="4">Lipoprotein</fullName>
    </recommendedName>
</protein>
<name>A0A5E7P4Y1_PSEFL</name>
<keyword evidence="1" id="KW-0732">Signal</keyword>
<proteinExistence type="predicted"/>
<dbReference type="EMBL" id="CABVIH010000029">
    <property type="protein sequence ID" value="VVP44816.1"/>
    <property type="molecule type" value="Genomic_DNA"/>
</dbReference>
<feature type="signal peptide" evidence="1">
    <location>
        <begin position="1"/>
        <end position="18"/>
    </location>
</feature>
<gene>
    <name evidence="2" type="ORF">PS880_05038</name>
</gene>
<evidence type="ECO:0000256" key="1">
    <source>
        <dbReference type="SAM" id="SignalP"/>
    </source>
</evidence>
<organism evidence="2 3">
    <name type="scientific">Pseudomonas fluorescens</name>
    <dbReference type="NCBI Taxonomy" id="294"/>
    <lineage>
        <taxon>Bacteria</taxon>
        <taxon>Pseudomonadati</taxon>
        <taxon>Pseudomonadota</taxon>
        <taxon>Gammaproteobacteria</taxon>
        <taxon>Pseudomonadales</taxon>
        <taxon>Pseudomonadaceae</taxon>
        <taxon>Pseudomonas</taxon>
    </lineage>
</organism>
<sequence precursor="true">MRKMLSAVLMALSLSAWADCPDENTDLPDKLSKPMRKGSEIIAVVKGTLGTEVDEDGFLVSTVYVTHSYGLAISAGKYLISNLSYWGQRCLFYDERPRRPGGIELEKNTTIYFAISRFHGRTLVTPENEEHGLFLVNSNIHYEGQDGSKSHIKQTLFEHYVLTGVPKKFWLLGDP</sequence>
<dbReference type="AlphaFoldDB" id="A0A5E7P4Y1"/>